<feature type="chain" id="PRO_5042838512" evidence="1">
    <location>
        <begin position="19"/>
        <end position="68"/>
    </location>
</feature>
<comment type="caution">
    <text evidence="3">The sequence shown here is derived from an EMBL/GenBank/DDBJ whole genome shotgun (WGS) entry which is preliminary data.</text>
</comment>
<proteinExistence type="predicted"/>
<evidence type="ECO:0000256" key="1">
    <source>
        <dbReference type="SAM" id="SignalP"/>
    </source>
</evidence>
<dbReference type="EMBL" id="JAWJWE010000002">
    <property type="protein sequence ID" value="KAK6642790.1"/>
    <property type="molecule type" value="Genomic_DNA"/>
</dbReference>
<feature type="signal peptide" evidence="1">
    <location>
        <begin position="1"/>
        <end position="18"/>
    </location>
</feature>
<evidence type="ECO:0000313" key="4">
    <source>
        <dbReference type="Proteomes" id="UP001359485"/>
    </source>
</evidence>
<evidence type="ECO:0000313" key="3">
    <source>
        <dbReference type="EMBL" id="KAK6642790.1"/>
    </source>
</evidence>
<keyword evidence="1" id="KW-0732">Signal</keyword>
<dbReference type="EMBL" id="JAWJWF010000046">
    <property type="protein sequence ID" value="KAK6624372.1"/>
    <property type="molecule type" value="Genomic_DNA"/>
</dbReference>
<dbReference type="AlphaFoldDB" id="A0AAN8XLP0"/>
<protein>
    <submittedName>
        <fullName evidence="3">Uncharacterized protein</fullName>
    </submittedName>
</protein>
<keyword evidence="4" id="KW-1185">Reference proteome</keyword>
<reference evidence="3 5" key="1">
    <citation type="submission" date="2023-10" db="EMBL/GenBank/DDBJ databases">
        <title>Genomes of two closely related lineages of the louse Polyplax serrata with different host specificities.</title>
        <authorList>
            <person name="Martinu J."/>
            <person name="Tarabai H."/>
            <person name="Stefka J."/>
            <person name="Hypsa V."/>
        </authorList>
    </citation>
    <scope>NUCLEOTIDE SEQUENCE [LARGE SCALE GENOMIC DNA]</scope>
    <source>
        <strain evidence="2">98ZLc_SE</strain>
        <strain evidence="3">HR10_N</strain>
    </source>
</reference>
<name>A0AAN8XLP0_POLSC</name>
<dbReference type="Proteomes" id="UP001359485">
    <property type="component" value="Unassembled WGS sequence"/>
</dbReference>
<accession>A0AAN8XLP0</accession>
<dbReference type="Proteomes" id="UP001372834">
    <property type="component" value="Unassembled WGS sequence"/>
</dbReference>
<evidence type="ECO:0000313" key="2">
    <source>
        <dbReference type="EMBL" id="KAK6624372.1"/>
    </source>
</evidence>
<evidence type="ECO:0000313" key="5">
    <source>
        <dbReference type="Proteomes" id="UP001372834"/>
    </source>
</evidence>
<organism evidence="3 5">
    <name type="scientific">Polyplax serrata</name>
    <name type="common">Common mouse louse</name>
    <dbReference type="NCBI Taxonomy" id="468196"/>
    <lineage>
        <taxon>Eukaryota</taxon>
        <taxon>Metazoa</taxon>
        <taxon>Ecdysozoa</taxon>
        <taxon>Arthropoda</taxon>
        <taxon>Hexapoda</taxon>
        <taxon>Insecta</taxon>
        <taxon>Pterygota</taxon>
        <taxon>Neoptera</taxon>
        <taxon>Paraneoptera</taxon>
        <taxon>Psocodea</taxon>
        <taxon>Troctomorpha</taxon>
        <taxon>Phthiraptera</taxon>
        <taxon>Anoplura</taxon>
        <taxon>Polyplacidae</taxon>
        <taxon>Polyplax</taxon>
    </lineage>
</organism>
<gene>
    <name evidence="3" type="ORF">RUM43_004292</name>
    <name evidence="2" type="ORF">RUM44_011231</name>
</gene>
<sequence>MFKLVLCFFLIAVAVASAGLISYAPAYVGAGAYGAHGPFSVSYTARVDAPRQDVLAVASIPYGHYYHY</sequence>